<accession>A0ABX7PDW4</accession>
<dbReference type="RefSeq" id="WP_207007840.1">
    <property type="nucleotide sequence ID" value="NZ_CP022295.1"/>
</dbReference>
<evidence type="ECO:0000313" key="2">
    <source>
        <dbReference type="Proteomes" id="UP000662818"/>
    </source>
</evidence>
<reference evidence="1 2" key="1">
    <citation type="submission" date="2017-06" db="EMBL/GenBank/DDBJ databases">
        <title>Complete Genome Sequence of the Soil Carbazole-Degrading Bacterium Nocardioides aromaticivorans IC177.</title>
        <authorList>
            <person name="Vejarano F."/>
            <person name="Suzuki-Minakuchi C."/>
            <person name="Ohtsubo Y."/>
            <person name="Tsuda M."/>
            <person name="Okada K."/>
            <person name="Nojiri H."/>
        </authorList>
    </citation>
    <scope>NUCLEOTIDE SEQUENCE [LARGE SCALE GENOMIC DNA]</scope>
    <source>
        <strain evidence="1 2">IC177</strain>
    </source>
</reference>
<dbReference type="Proteomes" id="UP000662818">
    <property type="component" value="Chromosome"/>
</dbReference>
<protein>
    <submittedName>
        <fullName evidence="1">Uncharacterized protein</fullName>
    </submittedName>
</protein>
<gene>
    <name evidence="1" type="ORF">CFH99_00235</name>
</gene>
<keyword evidence="2" id="KW-1185">Reference proteome</keyword>
<proteinExistence type="predicted"/>
<organism evidence="1 2">
    <name type="scientific">Nocardioides aromaticivorans</name>
    <dbReference type="NCBI Taxonomy" id="200618"/>
    <lineage>
        <taxon>Bacteria</taxon>
        <taxon>Bacillati</taxon>
        <taxon>Actinomycetota</taxon>
        <taxon>Actinomycetes</taxon>
        <taxon>Propionibacteriales</taxon>
        <taxon>Nocardioidaceae</taxon>
        <taxon>Nocardioides</taxon>
    </lineage>
</organism>
<name>A0ABX7PDW4_9ACTN</name>
<sequence>MDLFSAPLLRPSSMSPFDRIADGVVQVLLEHGVEGVSMAAIGRAQRTSTQAFQQYVKGFRSPTESSVLVTLHRIAAQVITHRWLEWDAGELRLPETEEERDGVEAWLAFQELVRGRGRAGDLVPAEILDDARALEIKQCQDRLSLGGDRVAHRSAVAMVALADGLRAQLLRPDPPLSVLDARSLVEQHAAAAKSVASRPAA</sequence>
<dbReference type="EMBL" id="CP022295">
    <property type="protein sequence ID" value="QSR24054.1"/>
    <property type="molecule type" value="Genomic_DNA"/>
</dbReference>
<dbReference type="Gene3D" id="1.10.357.10">
    <property type="entry name" value="Tetracycline Repressor, domain 2"/>
    <property type="match status" value="1"/>
</dbReference>
<evidence type="ECO:0000313" key="1">
    <source>
        <dbReference type="EMBL" id="QSR24054.1"/>
    </source>
</evidence>